<organism evidence="10 11">
    <name type="scientific">Clostridium polyendosporum</name>
    <dbReference type="NCBI Taxonomy" id="69208"/>
    <lineage>
        <taxon>Bacteria</taxon>
        <taxon>Bacillati</taxon>
        <taxon>Bacillota</taxon>
        <taxon>Clostridia</taxon>
        <taxon>Eubacteriales</taxon>
        <taxon>Clostridiaceae</taxon>
        <taxon>Clostridium</taxon>
    </lineage>
</organism>
<evidence type="ECO:0000256" key="2">
    <source>
        <dbReference type="ARBA" id="ARBA00022485"/>
    </source>
</evidence>
<dbReference type="Pfam" id="PF01077">
    <property type="entry name" value="NIR_SIR"/>
    <property type="match status" value="2"/>
</dbReference>
<dbReference type="GO" id="GO:0016491">
    <property type="term" value="F:oxidoreductase activity"/>
    <property type="evidence" value="ECO:0007669"/>
    <property type="project" value="UniProtKB-KW"/>
</dbReference>
<evidence type="ECO:0000256" key="7">
    <source>
        <dbReference type="ARBA" id="ARBA00023014"/>
    </source>
</evidence>
<dbReference type="SUPFAM" id="SSF56014">
    <property type="entry name" value="Nitrite and sulphite reductase 4Fe-4S domain-like"/>
    <property type="match status" value="2"/>
</dbReference>
<dbReference type="RefSeq" id="WP_212902943.1">
    <property type="nucleotide sequence ID" value="NZ_BOPZ01000005.1"/>
</dbReference>
<sequence length="535" mass="60067">MSFESIYAKDPSKLNQVELIKLEKDGLDVIETIISKYSKEGYNSITEDDMNRFKWAGVYEQRPRNGYFMLRVRINSGILNSEQARTLADIAQDYGRGIANITTRGAIQFHWLTVEQLPDIFDRLKACGLSSFEACGDCPRTIIGNPLAGIDKYELMDTTEIIEQVNTFFLLNRDFSNLPRKFKISISSNIHNAAHAQINDLAFTPAVKNINGEEVVGFHVWVGGGLSSSPHLSKKLNIFVKPEDVQKVAAGVCTIFRDYGYREKRQRARLKFLVADWGIDKFQEKLLEIIGDIPNSGDDKLVSWNSAYYFGVHPQKQEGKSYIGMNVPLGELTSNELFELAEISDKYGDGKLRTTLSQNIILSGVDDENVQTLLKETIFKHLSPNPNSFIGHTISCTGKEFCNLAIVETKSSARKIIEYLDNNIKLDNPIRIHFTGCPNSCGQKQIADISLQGALIKTDTGNVEGFSLSIGGTLDPNAKFAEDLRCRIKSEDVHLVLEKLILFYKENLTPNETFNQFVNRVGTSVIIEKVIKKLN</sequence>
<dbReference type="GO" id="GO:0046872">
    <property type="term" value="F:metal ion binding"/>
    <property type="evidence" value="ECO:0007669"/>
    <property type="project" value="UniProtKB-KW"/>
</dbReference>
<dbReference type="GO" id="GO:0020037">
    <property type="term" value="F:heme binding"/>
    <property type="evidence" value="ECO:0007669"/>
    <property type="project" value="InterPro"/>
</dbReference>
<proteinExistence type="inferred from homology"/>
<dbReference type="Gene3D" id="3.90.480.20">
    <property type="match status" value="1"/>
</dbReference>
<name>A0A919RZ13_9CLOT</name>
<dbReference type="InterPro" id="IPR006066">
    <property type="entry name" value="NO2/SO3_Rdtase_FeS/sirohaem_BS"/>
</dbReference>
<accession>A0A919RZ13</accession>
<dbReference type="PANTHER" id="PTHR32439">
    <property type="entry name" value="FERREDOXIN--NITRITE REDUCTASE, CHLOROPLASTIC"/>
    <property type="match status" value="1"/>
</dbReference>
<dbReference type="InterPro" id="IPR005117">
    <property type="entry name" value="NiRdtase/SiRdtase_haem-b_fer"/>
</dbReference>
<evidence type="ECO:0000313" key="11">
    <source>
        <dbReference type="Proteomes" id="UP000679179"/>
    </source>
</evidence>
<evidence type="ECO:0000256" key="5">
    <source>
        <dbReference type="ARBA" id="ARBA00023002"/>
    </source>
</evidence>
<dbReference type="Pfam" id="PF03460">
    <property type="entry name" value="NIR_SIR_ferr"/>
    <property type="match status" value="2"/>
</dbReference>
<dbReference type="EMBL" id="BOPZ01000005">
    <property type="protein sequence ID" value="GIM28198.1"/>
    <property type="molecule type" value="Genomic_DNA"/>
</dbReference>
<keyword evidence="5" id="KW-0560">Oxidoreductase</keyword>
<dbReference type="GO" id="GO:0051539">
    <property type="term" value="F:4 iron, 4 sulfur cluster binding"/>
    <property type="evidence" value="ECO:0007669"/>
    <property type="project" value="UniProtKB-KW"/>
</dbReference>
<evidence type="ECO:0000256" key="4">
    <source>
        <dbReference type="ARBA" id="ARBA00022723"/>
    </source>
</evidence>
<evidence type="ECO:0000313" key="10">
    <source>
        <dbReference type="EMBL" id="GIM28198.1"/>
    </source>
</evidence>
<keyword evidence="4" id="KW-0479">Metal-binding</keyword>
<comment type="caution">
    <text evidence="10">The sequence shown here is derived from an EMBL/GenBank/DDBJ whole genome shotgun (WGS) entry which is preliminary data.</text>
</comment>
<dbReference type="InterPro" id="IPR051329">
    <property type="entry name" value="NIR_SIR_4Fe-4S"/>
</dbReference>
<dbReference type="InterPro" id="IPR045854">
    <property type="entry name" value="NO2/SO3_Rdtase_4Fe4S_sf"/>
</dbReference>
<dbReference type="InterPro" id="IPR006067">
    <property type="entry name" value="NO2/SO3_Rdtase_4Fe4S_dom"/>
</dbReference>
<evidence type="ECO:0000256" key="6">
    <source>
        <dbReference type="ARBA" id="ARBA00023004"/>
    </source>
</evidence>
<evidence type="ECO:0000259" key="9">
    <source>
        <dbReference type="Pfam" id="PF03460"/>
    </source>
</evidence>
<dbReference type="SUPFAM" id="SSF55124">
    <property type="entry name" value="Nitrite/Sulfite reductase N-terminal domain-like"/>
    <property type="match status" value="2"/>
</dbReference>
<dbReference type="Proteomes" id="UP000679179">
    <property type="component" value="Unassembled WGS sequence"/>
</dbReference>
<dbReference type="PANTHER" id="PTHR32439:SF0">
    <property type="entry name" value="FERREDOXIN--NITRITE REDUCTASE, CHLOROPLASTIC"/>
    <property type="match status" value="1"/>
</dbReference>
<dbReference type="Gene3D" id="3.30.413.10">
    <property type="entry name" value="Sulfite Reductase Hemoprotein, domain 1"/>
    <property type="match status" value="2"/>
</dbReference>
<keyword evidence="2" id="KW-0004">4Fe-4S</keyword>
<keyword evidence="11" id="KW-1185">Reference proteome</keyword>
<feature type="domain" description="Nitrite/sulphite reductase 4Fe-4S" evidence="8">
    <location>
        <begin position="393"/>
        <end position="534"/>
    </location>
</feature>
<keyword evidence="3" id="KW-0349">Heme</keyword>
<feature type="domain" description="Nitrite/Sulfite reductase ferredoxin-like" evidence="9">
    <location>
        <begin position="313"/>
        <end position="376"/>
    </location>
</feature>
<protein>
    <submittedName>
        <fullName evidence="10">Ferredoxin--nitrite reductase</fullName>
    </submittedName>
</protein>
<gene>
    <name evidence="10" type="ORF">CPJCM30710_08640</name>
</gene>
<dbReference type="AlphaFoldDB" id="A0A919RZ13"/>
<evidence type="ECO:0000256" key="1">
    <source>
        <dbReference type="ARBA" id="ARBA00010429"/>
    </source>
</evidence>
<comment type="similarity">
    <text evidence="1">Belongs to the nitrite and sulfite reductase 4Fe-4S domain family.</text>
</comment>
<evidence type="ECO:0000256" key="3">
    <source>
        <dbReference type="ARBA" id="ARBA00022617"/>
    </source>
</evidence>
<evidence type="ECO:0000259" key="8">
    <source>
        <dbReference type="Pfam" id="PF01077"/>
    </source>
</evidence>
<feature type="domain" description="Nitrite/sulphite reductase 4Fe-4S" evidence="8">
    <location>
        <begin position="135"/>
        <end position="287"/>
    </location>
</feature>
<dbReference type="PRINTS" id="PR00397">
    <property type="entry name" value="SIROHAEM"/>
</dbReference>
<keyword evidence="7" id="KW-0411">Iron-sulfur</keyword>
<keyword evidence="6" id="KW-0408">Iron</keyword>
<feature type="domain" description="Nitrite/Sulfite reductase ferredoxin-like" evidence="9">
    <location>
        <begin position="59"/>
        <end position="126"/>
    </location>
</feature>
<reference evidence="10" key="1">
    <citation type="submission" date="2021-03" db="EMBL/GenBank/DDBJ databases">
        <title>Taxonomic study of Clostridium polyendosporum from meadow-gley soil under rice.</title>
        <authorList>
            <person name="Kobayashi H."/>
            <person name="Tanizawa Y."/>
            <person name="Yagura M."/>
        </authorList>
    </citation>
    <scope>NUCLEOTIDE SEQUENCE</scope>
    <source>
        <strain evidence="10">JCM 30710</strain>
    </source>
</reference>
<dbReference type="InterPro" id="IPR036136">
    <property type="entry name" value="Nit/Sulf_reduc_fer-like_dom_sf"/>
</dbReference>